<dbReference type="InterPro" id="IPR004107">
    <property type="entry name" value="Integrase_SAM-like_N"/>
</dbReference>
<dbReference type="PROSITE" id="PS51900">
    <property type="entry name" value="CB"/>
    <property type="match status" value="1"/>
</dbReference>
<evidence type="ECO:0000256" key="8">
    <source>
        <dbReference type="ARBA" id="ARBA00023306"/>
    </source>
</evidence>
<dbReference type="InterPro" id="IPR013762">
    <property type="entry name" value="Integrase-like_cat_sf"/>
</dbReference>
<evidence type="ECO:0000313" key="12">
    <source>
        <dbReference type="EMBL" id="TVZ06311.1"/>
    </source>
</evidence>
<protein>
    <submittedName>
        <fullName evidence="12">Recombinase</fullName>
    </submittedName>
</protein>
<dbReference type="GO" id="GO:0007059">
    <property type="term" value="P:chromosome segregation"/>
    <property type="evidence" value="ECO:0007669"/>
    <property type="project" value="UniProtKB-KW"/>
</dbReference>
<sequence length="333" mass="36259">MPPASAGRRRPPSVHGYLATNGTREDRTAAAALPGHPLAPHIDDYLTDLANANKPHNTIRAYRGDLVAFAAHHGGGIGEITAAPVRAFLKEMTEQAPATRKRKRAAVASFCRWAVRHDLLGFSPMDRVDTVAVPKTLPRPAAAGDIRAALDAICSRRPRKDLPPDVLRDRVLFETAYTCGARASEVCGMYVEDLDLRPDDEHARIHGKGGTVRTVLLDDRGYVALLHLYLARTGYASGPLFRASVNGHGGPLSYDAAESRWRKYCAAAGVEIGIHQLRHAHATELINLGVSIEAIRKRLGHSSAGTVKIYAELADQASDSEIRAARRKRETRR</sequence>
<comment type="caution">
    <text evidence="12">The sequence shown here is derived from an EMBL/GenBank/DDBJ whole genome shotgun (WGS) entry which is preliminary data.</text>
</comment>
<dbReference type="InterPro" id="IPR002104">
    <property type="entry name" value="Integrase_catalytic"/>
</dbReference>
<dbReference type="SUPFAM" id="SSF56349">
    <property type="entry name" value="DNA breaking-rejoining enzymes"/>
    <property type="match status" value="1"/>
</dbReference>
<dbReference type="GO" id="GO:0051301">
    <property type="term" value="P:cell division"/>
    <property type="evidence" value="ECO:0007669"/>
    <property type="project" value="UniProtKB-KW"/>
</dbReference>
<accession>A0A6P2C8G6</accession>
<keyword evidence="2" id="KW-0963">Cytoplasm</keyword>
<evidence type="ECO:0000259" key="11">
    <source>
        <dbReference type="PROSITE" id="PS51900"/>
    </source>
</evidence>
<dbReference type="AlphaFoldDB" id="A0A6P2C8G6"/>
<dbReference type="InterPro" id="IPR010998">
    <property type="entry name" value="Integrase_recombinase_N"/>
</dbReference>
<dbReference type="OrthoDB" id="9803188at2"/>
<dbReference type="Pfam" id="PF02899">
    <property type="entry name" value="Phage_int_SAM_1"/>
    <property type="match status" value="1"/>
</dbReference>
<keyword evidence="6 9" id="KW-0238">DNA-binding</keyword>
<evidence type="ECO:0000259" key="10">
    <source>
        <dbReference type="PROSITE" id="PS51898"/>
    </source>
</evidence>
<evidence type="ECO:0000256" key="4">
    <source>
        <dbReference type="ARBA" id="ARBA00022829"/>
    </source>
</evidence>
<evidence type="ECO:0000313" key="13">
    <source>
        <dbReference type="Proteomes" id="UP000460272"/>
    </source>
</evidence>
<evidence type="ECO:0000256" key="7">
    <source>
        <dbReference type="ARBA" id="ARBA00023172"/>
    </source>
</evidence>
<dbReference type="GO" id="GO:0005737">
    <property type="term" value="C:cytoplasm"/>
    <property type="evidence" value="ECO:0007669"/>
    <property type="project" value="UniProtKB-SubCell"/>
</dbReference>
<dbReference type="Pfam" id="PF00589">
    <property type="entry name" value="Phage_integrase"/>
    <property type="match status" value="1"/>
</dbReference>
<proteinExistence type="predicted"/>
<keyword evidence="13" id="KW-1185">Reference proteome</keyword>
<keyword evidence="7" id="KW-0233">DNA recombination</keyword>
<dbReference type="EMBL" id="RPFW01000001">
    <property type="protein sequence ID" value="TVZ06311.1"/>
    <property type="molecule type" value="Genomic_DNA"/>
</dbReference>
<dbReference type="InterPro" id="IPR050090">
    <property type="entry name" value="Tyrosine_recombinase_XerCD"/>
</dbReference>
<evidence type="ECO:0000256" key="2">
    <source>
        <dbReference type="ARBA" id="ARBA00022490"/>
    </source>
</evidence>
<evidence type="ECO:0000256" key="3">
    <source>
        <dbReference type="ARBA" id="ARBA00022618"/>
    </source>
</evidence>
<dbReference type="InterPro" id="IPR011010">
    <property type="entry name" value="DNA_brk_join_enz"/>
</dbReference>
<evidence type="ECO:0000256" key="6">
    <source>
        <dbReference type="ARBA" id="ARBA00023125"/>
    </source>
</evidence>
<comment type="subcellular location">
    <subcellularLocation>
        <location evidence="1">Cytoplasm</location>
    </subcellularLocation>
</comment>
<dbReference type="PROSITE" id="PS51898">
    <property type="entry name" value="TYR_RECOMBINASE"/>
    <property type="match status" value="1"/>
</dbReference>
<dbReference type="Proteomes" id="UP000460272">
    <property type="component" value="Unassembled WGS sequence"/>
</dbReference>
<keyword evidence="3" id="KW-0132">Cell division</keyword>
<dbReference type="Gene3D" id="1.10.150.130">
    <property type="match status" value="1"/>
</dbReference>
<dbReference type="GO" id="GO:0003677">
    <property type="term" value="F:DNA binding"/>
    <property type="evidence" value="ECO:0007669"/>
    <property type="project" value="UniProtKB-UniRule"/>
</dbReference>
<dbReference type="Gene3D" id="1.10.443.10">
    <property type="entry name" value="Intergrase catalytic core"/>
    <property type="match status" value="1"/>
</dbReference>
<gene>
    <name evidence="12" type="ORF">EAS64_02445</name>
</gene>
<dbReference type="CDD" id="cd00397">
    <property type="entry name" value="DNA_BRE_C"/>
    <property type="match status" value="1"/>
</dbReference>
<dbReference type="GO" id="GO:0006310">
    <property type="term" value="P:DNA recombination"/>
    <property type="evidence" value="ECO:0007669"/>
    <property type="project" value="UniProtKB-KW"/>
</dbReference>
<dbReference type="InterPro" id="IPR044068">
    <property type="entry name" value="CB"/>
</dbReference>
<organism evidence="12 13">
    <name type="scientific">Trebonia kvetii</name>
    <dbReference type="NCBI Taxonomy" id="2480626"/>
    <lineage>
        <taxon>Bacteria</taxon>
        <taxon>Bacillati</taxon>
        <taxon>Actinomycetota</taxon>
        <taxon>Actinomycetes</taxon>
        <taxon>Streptosporangiales</taxon>
        <taxon>Treboniaceae</taxon>
        <taxon>Trebonia</taxon>
    </lineage>
</organism>
<name>A0A6P2C8G6_9ACTN</name>
<dbReference type="RefSeq" id="WP_145851066.1">
    <property type="nucleotide sequence ID" value="NZ_RPFW01000001.1"/>
</dbReference>
<dbReference type="PANTHER" id="PTHR30349">
    <property type="entry name" value="PHAGE INTEGRASE-RELATED"/>
    <property type="match status" value="1"/>
</dbReference>
<feature type="domain" description="Tyr recombinase" evidence="10">
    <location>
        <begin position="132"/>
        <end position="323"/>
    </location>
</feature>
<evidence type="ECO:0000256" key="5">
    <source>
        <dbReference type="ARBA" id="ARBA00022908"/>
    </source>
</evidence>
<dbReference type="GO" id="GO:0015074">
    <property type="term" value="P:DNA integration"/>
    <property type="evidence" value="ECO:0007669"/>
    <property type="project" value="UniProtKB-KW"/>
</dbReference>
<evidence type="ECO:0000256" key="1">
    <source>
        <dbReference type="ARBA" id="ARBA00004496"/>
    </source>
</evidence>
<keyword evidence="8" id="KW-0131">Cell cycle</keyword>
<keyword evidence="4" id="KW-0159">Chromosome partition</keyword>
<reference evidence="12 13" key="1">
    <citation type="submission" date="2018-11" db="EMBL/GenBank/DDBJ databases">
        <title>Trebonia kvetii gen.nov., sp.nov., a novel acidophilic actinobacterium, and proposal of the new actinobacterial family Treboniaceae fam. nov.</title>
        <authorList>
            <person name="Rapoport D."/>
            <person name="Sagova-Mareckova M."/>
            <person name="Sedlacek I."/>
            <person name="Provaznik J."/>
            <person name="Kralova S."/>
            <person name="Pavlinic D."/>
            <person name="Benes V."/>
            <person name="Kopecky J."/>
        </authorList>
    </citation>
    <scope>NUCLEOTIDE SEQUENCE [LARGE SCALE GENOMIC DNA]</scope>
    <source>
        <strain evidence="12 13">15Tr583</strain>
    </source>
</reference>
<keyword evidence="5" id="KW-0229">DNA integration</keyword>
<evidence type="ECO:0000256" key="9">
    <source>
        <dbReference type="PROSITE-ProRule" id="PRU01248"/>
    </source>
</evidence>
<feature type="domain" description="Core-binding (CB)" evidence="11">
    <location>
        <begin position="36"/>
        <end position="115"/>
    </location>
</feature>
<dbReference type="PANTHER" id="PTHR30349:SF77">
    <property type="entry name" value="TYROSINE RECOMBINASE XERC"/>
    <property type="match status" value="1"/>
</dbReference>